<evidence type="ECO:0000313" key="2">
    <source>
        <dbReference type="Proteomes" id="UP000032458"/>
    </source>
</evidence>
<dbReference type="PATRIC" id="fig|1240678.4.peg.3713"/>
<dbReference type="EMBL" id="JRKI01000026">
    <property type="protein sequence ID" value="KIZ16822.1"/>
    <property type="molecule type" value="Genomic_DNA"/>
</dbReference>
<proteinExistence type="predicted"/>
<evidence type="ECO:0000313" key="1">
    <source>
        <dbReference type="EMBL" id="KIZ16822.1"/>
    </source>
</evidence>
<gene>
    <name evidence="1" type="ORF">SNA_17630</name>
</gene>
<name>A0A0D7CN29_9ACTN</name>
<keyword evidence="2" id="KW-1185">Reference proteome</keyword>
<organism evidence="1 2">
    <name type="scientific">Streptomyces natalensis ATCC 27448</name>
    <dbReference type="NCBI Taxonomy" id="1240678"/>
    <lineage>
        <taxon>Bacteria</taxon>
        <taxon>Bacillati</taxon>
        <taxon>Actinomycetota</taxon>
        <taxon>Actinomycetes</taxon>
        <taxon>Kitasatosporales</taxon>
        <taxon>Streptomycetaceae</taxon>
        <taxon>Streptomyces</taxon>
    </lineage>
</organism>
<reference evidence="1 2" key="1">
    <citation type="submission" date="2014-09" db="EMBL/GenBank/DDBJ databases">
        <title>Draft genome sequence of Streptomyces natalensis ATCC 27448, producer of the antifungal pimaricin.</title>
        <authorList>
            <person name="Mendes M.V."/>
            <person name="Beites T."/>
            <person name="Pires S."/>
            <person name="Santos C.L."/>
            <person name="Moradas-Ferreira P."/>
        </authorList>
    </citation>
    <scope>NUCLEOTIDE SEQUENCE [LARGE SCALE GENOMIC DNA]</scope>
    <source>
        <strain evidence="1 2">ATCC 27448</strain>
    </source>
</reference>
<dbReference type="RefSeq" id="WP_030064754.1">
    <property type="nucleotide sequence ID" value="NZ_JRKI01000026.1"/>
</dbReference>
<comment type="caution">
    <text evidence="1">The sequence shown here is derived from an EMBL/GenBank/DDBJ whole genome shotgun (WGS) entry which is preliminary data.</text>
</comment>
<protein>
    <submittedName>
        <fullName evidence="1">Uncharacterized protein</fullName>
    </submittedName>
</protein>
<dbReference type="Proteomes" id="UP000032458">
    <property type="component" value="Unassembled WGS sequence"/>
</dbReference>
<dbReference type="AlphaFoldDB" id="A0A0D7CN29"/>
<sequence length="115" mass="12702">MILNLTPHPIRLYDAEREDGIDDLDLHLRTVIEPEGAPARLATIELGTQWDGTELVEYGHAHNLPPRRDGARYVVSLVVALSLAPSGRNDLLVPYREVRNSSGTVIGCRQLAQPV</sequence>
<accession>A0A0D7CN29</accession>